<comment type="similarity">
    <text evidence="6">Belongs to the purine/pyrimidine phosphoribosyltransferase family. PyrE subfamily.</text>
</comment>
<dbReference type="GO" id="GO:0004588">
    <property type="term" value="F:orotate phosphoribosyltransferase activity"/>
    <property type="evidence" value="ECO:0007669"/>
    <property type="project" value="UniProtKB-UniRule"/>
</dbReference>
<dbReference type="CDD" id="cd06223">
    <property type="entry name" value="PRTases_typeI"/>
    <property type="match status" value="1"/>
</dbReference>
<sequence>MSHHDLARDIFDRSHLTGEFTLRSGVVAHEYFDKYLFESDPVLLRRIAEALAPLVPAHGVDALAGLETGGIPIAVMLSQVTGLPALFVRKEAKTYGTCRLAEGGEVAGQRLFIVEDVVTSGGAVLDAVGELRNRGAVVEQGVCVIDRESGGLKNLSDIGIDLKALFTMTELKAAGAR</sequence>
<feature type="binding site" evidence="6">
    <location>
        <position position="93"/>
    </location>
    <ligand>
        <name>5-phospho-alpha-D-ribose 1-diphosphate</name>
        <dbReference type="ChEBI" id="CHEBI:58017"/>
        <note>ligand shared between dimeric partners</note>
    </ligand>
</feature>
<dbReference type="UniPathway" id="UPA00070">
    <property type="reaction ID" value="UER00119"/>
</dbReference>
<dbReference type="Proteomes" id="UP000198662">
    <property type="component" value="Unassembled WGS sequence"/>
</dbReference>
<feature type="binding site" description="in other chain" evidence="6">
    <location>
        <position position="23"/>
    </location>
    <ligand>
        <name>5-phospho-alpha-D-ribose 1-diphosphate</name>
        <dbReference type="ChEBI" id="CHEBI:58017"/>
        <note>ligand shared between dimeric partners</note>
    </ligand>
</feature>
<evidence type="ECO:0000256" key="6">
    <source>
        <dbReference type="HAMAP-Rule" id="MF_01208"/>
    </source>
</evidence>
<dbReference type="NCBIfam" id="TIGR00336">
    <property type="entry name" value="pyrE"/>
    <property type="match status" value="1"/>
</dbReference>
<proteinExistence type="inferred from homology"/>
<evidence type="ECO:0000256" key="1">
    <source>
        <dbReference type="ARBA" id="ARBA00004889"/>
    </source>
</evidence>
<evidence type="ECO:0000256" key="2">
    <source>
        <dbReference type="ARBA" id="ARBA00011971"/>
    </source>
</evidence>
<keyword evidence="9" id="KW-1185">Reference proteome</keyword>
<feature type="binding site" evidence="6">
    <location>
        <position position="147"/>
    </location>
    <ligand>
        <name>orotate</name>
        <dbReference type="ChEBI" id="CHEBI:30839"/>
    </ligand>
</feature>
<feature type="binding site" evidence="6">
    <location>
        <position position="119"/>
    </location>
    <ligand>
        <name>orotate</name>
        <dbReference type="ChEBI" id="CHEBI:30839"/>
    </ligand>
</feature>
<feature type="binding site" evidence="6">
    <location>
        <position position="89"/>
    </location>
    <ligand>
        <name>5-phospho-alpha-D-ribose 1-diphosphate</name>
        <dbReference type="ChEBI" id="CHEBI:58017"/>
        <note>ligand shared between dimeric partners</note>
    </ligand>
</feature>
<evidence type="ECO:0000313" key="8">
    <source>
        <dbReference type="EMBL" id="SDK66778.1"/>
    </source>
</evidence>
<evidence type="ECO:0000256" key="4">
    <source>
        <dbReference type="ARBA" id="ARBA00022679"/>
    </source>
</evidence>
<dbReference type="RefSeq" id="WP_091043887.1">
    <property type="nucleotide sequence ID" value="NZ_FNGF01000001.1"/>
</dbReference>
<dbReference type="GO" id="GO:0044205">
    <property type="term" value="P:'de novo' UMP biosynthetic process"/>
    <property type="evidence" value="ECO:0007669"/>
    <property type="project" value="UniProtKB-UniRule"/>
</dbReference>
<keyword evidence="4 6" id="KW-0808">Transferase</keyword>
<keyword evidence="5 6" id="KW-0665">Pyrimidine biosynthesis</keyword>
<protein>
    <recommendedName>
        <fullName evidence="2 6">Orotate phosphoribosyltransferase</fullName>
        <shortName evidence="6">OPRT</shortName>
        <shortName evidence="6">OPRTase</shortName>
        <ecNumber evidence="2 6">2.4.2.10</ecNumber>
    </recommendedName>
</protein>
<dbReference type="InterPro" id="IPR029057">
    <property type="entry name" value="PRTase-like"/>
</dbReference>
<dbReference type="Pfam" id="PF00156">
    <property type="entry name" value="Pribosyltran"/>
    <property type="match status" value="1"/>
</dbReference>
<dbReference type="InterPro" id="IPR004467">
    <property type="entry name" value="Or_phspho_trans_dom"/>
</dbReference>
<dbReference type="InterPro" id="IPR000836">
    <property type="entry name" value="PRTase_dom"/>
</dbReference>
<evidence type="ECO:0000259" key="7">
    <source>
        <dbReference type="Pfam" id="PF00156"/>
    </source>
</evidence>
<feature type="binding site" description="in other chain" evidence="6">
    <location>
        <position position="90"/>
    </location>
    <ligand>
        <name>5-phospho-alpha-D-ribose 1-diphosphate</name>
        <dbReference type="ChEBI" id="CHEBI:58017"/>
        <note>ligand shared between dimeric partners</note>
    </ligand>
</feature>
<dbReference type="GO" id="GO:0019856">
    <property type="term" value="P:pyrimidine nucleobase biosynthetic process"/>
    <property type="evidence" value="ECO:0007669"/>
    <property type="project" value="TreeGrafter"/>
</dbReference>
<evidence type="ECO:0000313" key="9">
    <source>
        <dbReference type="Proteomes" id="UP000198662"/>
    </source>
</evidence>
<comment type="cofactor">
    <cofactor evidence="6">
        <name>Mg(2+)</name>
        <dbReference type="ChEBI" id="CHEBI:18420"/>
    </cofactor>
</comment>
<keyword evidence="6" id="KW-0460">Magnesium</keyword>
<comment type="function">
    <text evidence="6">Catalyzes the transfer of a ribosyl phosphate group from 5-phosphoribose 1-diphosphate to orotate, leading to the formation of orotidine monophosphate (OMP).</text>
</comment>
<organism evidence="8 9">
    <name type="scientific">Glycomyces sambucus</name>
    <dbReference type="NCBI Taxonomy" id="380244"/>
    <lineage>
        <taxon>Bacteria</taxon>
        <taxon>Bacillati</taxon>
        <taxon>Actinomycetota</taxon>
        <taxon>Actinomycetes</taxon>
        <taxon>Glycomycetales</taxon>
        <taxon>Glycomycetaceae</taxon>
        <taxon>Glycomyces</taxon>
    </lineage>
</organism>
<dbReference type="PANTHER" id="PTHR19278:SF9">
    <property type="entry name" value="URIDINE 5'-MONOPHOSPHATE SYNTHASE"/>
    <property type="match status" value="1"/>
</dbReference>
<comment type="caution">
    <text evidence="6">Lacks conserved residue(s) required for the propagation of feature annotation.</text>
</comment>
<comment type="subunit">
    <text evidence="6">Homodimer.</text>
</comment>
<dbReference type="EMBL" id="FNGF01000001">
    <property type="protein sequence ID" value="SDK66778.1"/>
    <property type="molecule type" value="Genomic_DNA"/>
</dbReference>
<evidence type="ECO:0000256" key="5">
    <source>
        <dbReference type="ARBA" id="ARBA00022975"/>
    </source>
</evidence>
<feature type="binding site" description="in other chain" evidence="6">
    <location>
        <begin position="115"/>
        <end position="123"/>
    </location>
    <ligand>
        <name>5-phospho-alpha-D-ribose 1-diphosphate</name>
        <dbReference type="ChEBI" id="CHEBI:58017"/>
        <note>ligand shared between dimeric partners</note>
    </ligand>
</feature>
<dbReference type="OrthoDB" id="9779060at2"/>
<dbReference type="STRING" id="380244.SAMN05216298_1064"/>
<dbReference type="EC" id="2.4.2.10" evidence="2 6"/>
<keyword evidence="3 6" id="KW-0328">Glycosyltransferase</keyword>
<dbReference type="Gene3D" id="3.40.50.2020">
    <property type="match status" value="1"/>
</dbReference>
<feature type="domain" description="Phosphoribosyltransferase" evidence="7">
    <location>
        <begin position="48"/>
        <end position="152"/>
    </location>
</feature>
<dbReference type="SUPFAM" id="SSF53271">
    <property type="entry name" value="PRTase-like"/>
    <property type="match status" value="1"/>
</dbReference>
<comment type="pathway">
    <text evidence="1 6">Pyrimidine metabolism; UMP biosynthesis via de novo pathway; UMP from orotate: step 1/2.</text>
</comment>
<comment type="catalytic activity">
    <reaction evidence="6">
        <text>orotidine 5'-phosphate + diphosphate = orotate + 5-phospho-alpha-D-ribose 1-diphosphate</text>
        <dbReference type="Rhea" id="RHEA:10380"/>
        <dbReference type="ChEBI" id="CHEBI:30839"/>
        <dbReference type="ChEBI" id="CHEBI:33019"/>
        <dbReference type="ChEBI" id="CHEBI:57538"/>
        <dbReference type="ChEBI" id="CHEBI:58017"/>
        <dbReference type="EC" id="2.4.2.10"/>
    </reaction>
</comment>
<dbReference type="InterPro" id="IPR023031">
    <property type="entry name" value="OPRT"/>
</dbReference>
<dbReference type="HAMAP" id="MF_01208">
    <property type="entry name" value="PyrE"/>
    <property type="match status" value="1"/>
</dbReference>
<name>A0A1G9DSF0_9ACTN</name>
<dbReference type="GO" id="GO:0000287">
    <property type="term" value="F:magnesium ion binding"/>
    <property type="evidence" value="ECO:0007669"/>
    <property type="project" value="UniProtKB-UniRule"/>
</dbReference>
<dbReference type="PANTHER" id="PTHR19278">
    <property type="entry name" value="OROTATE PHOSPHORIBOSYLTRANSFERASE"/>
    <property type="match status" value="1"/>
</dbReference>
<reference evidence="9" key="1">
    <citation type="submission" date="2016-10" db="EMBL/GenBank/DDBJ databases">
        <authorList>
            <person name="Varghese N."/>
            <person name="Submissions S."/>
        </authorList>
    </citation>
    <scope>NUCLEOTIDE SEQUENCE [LARGE SCALE GENOMIC DNA]</scope>
    <source>
        <strain evidence="9">CGMCC 4.3147</strain>
    </source>
</reference>
<gene>
    <name evidence="6" type="primary">pyrE</name>
    <name evidence="8" type="ORF">SAMN05216298_1064</name>
</gene>
<accession>A0A1G9DSF0</accession>
<evidence type="ECO:0000256" key="3">
    <source>
        <dbReference type="ARBA" id="ARBA00022676"/>
    </source>
</evidence>
<dbReference type="AlphaFoldDB" id="A0A1G9DSF0"/>